<dbReference type="GeneID" id="14876526"/>
<organism evidence="11 12">
    <name type="scientific">Cavenderia fasciculata</name>
    <name type="common">Slime mold</name>
    <name type="synonym">Dictyostelium fasciculatum</name>
    <dbReference type="NCBI Taxonomy" id="261658"/>
    <lineage>
        <taxon>Eukaryota</taxon>
        <taxon>Amoebozoa</taxon>
        <taxon>Evosea</taxon>
        <taxon>Eumycetozoa</taxon>
        <taxon>Dictyostelia</taxon>
        <taxon>Acytosteliales</taxon>
        <taxon>Cavenderiaceae</taxon>
        <taxon>Cavenderia</taxon>
    </lineage>
</organism>
<feature type="transmembrane region" description="Helical" evidence="10">
    <location>
        <begin position="309"/>
        <end position="331"/>
    </location>
</feature>
<evidence type="ECO:0000256" key="4">
    <source>
        <dbReference type="ARBA" id="ARBA00022729"/>
    </source>
</evidence>
<reference evidence="12" key="1">
    <citation type="journal article" date="2011" name="Genome Res.">
        <title>Phylogeny-wide analysis of social amoeba genomes highlights ancient origins for complex intercellular communication.</title>
        <authorList>
            <person name="Heidel A.J."/>
            <person name="Lawal H.M."/>
            <person name="Felder M."/>
            <person name="Schilde C."/>
            <person name="Helps N.R."/>
            <person name="Tunggal B."/>
            <person name="Rivero F."/>
            <person name="John U."/>
            <person name="Schleicher M."/>
            <person name="Eichinger L."/>
            <person name="Platzer M."/>
            <person name="Noegel A.A."/>
            <person name="Schaap P."/>
            <person name="Gloeckner G."/>
        </authorList>
    </citation>
    <scope>NUCLEOTIDE SEQUENCE [LARGE SCALE GENOMIC DNA]</scope>
    <source>
        <strain evidence="12">SH3</strain>
    </source>
</reference>
<evidence type="ECO:0000256" key="6">
    <source>
        <dbReference type="ARBA" id="ARBA00023136"/>
    </source>
</evidence>
<keyword evidence="6 10" id="KW-0472">Membrane</keyword>
<keyword evidence="4" id="KW-0732">Signal</keyword>
<dbReference type="EMBL" id="GL883007">
    <property type="protein sequence ID" value="EGG23902.1"/>
    <property type="molecule type" value="Genomic_DNA"/>
</dbReference>
<dbReference type="RefSeq" id="XP_004361753.1">
    <property type="nucleotide sequence ID" value="XM_004361696.1"/>
</dbReference>
<feature type="transmembrane region" description="Helical" evidence="10">
    <location>
        <begin position="478"/>
        <end position="497"/>
    </location>
</feature>
<dbReference type="InterPro" id="IPR050949">
    <property type="entry name" value="GPCR_Fz/Smo-like"/>
</dbReference>
<feature type="transmembrane region" description="Helical" evidence="10">
    <location>
        <begin position="394"/>
        <end position="414"/>
    </location>
</feature>
<keyword evidence="7 11" id="KW-0675">Receptor</keyword>
<feature type="transmembrane region" description="Helical" evidence="10">
    <location>
        <begin position="266"/>
        <end position="289"/>
    </location>
</feature>
<dbReference type="PANTHER" id="PTHR31787">
    <property type="entry name" value="G-PROTEIN-COUPLED RECEPTOR GPCR FAMILY PROTEIN"/>
    <property type="match status" value="1"/>
</dbReference>
<dbReference type="AlphaFoldDB" id="F4PJX8"/>
<dbReference type="OMA" id="LACWIRK"/>
<dbReference type="Gene3D" id="1.20.1070.10">
    <property type="entry name" value="Rhodopsin 7-helix transmembrane proteins"/>
    <property type="match status" value="1"/>
</dbReference>
<keyword evidence="12" id="KW-1185">Reference proteome</keyword>
<dbReference type="OrthoDB" id="17026at2759"/>
<gene>
    <name evidence="11" type="primary">fslE</name>
    <name evidence="11" type="ORF">DFA_06040</name>
</gene>
<evidence type="ECO:0000256" key="10">
    <source>
        <dbReference type="SAM" id="Phobius"/>
    </source>
</evidence>
<feature type="compositionally biased region" description="Polar residues" evidence="9">
    <location>
        <begin position="542"/>
        <end position="570"/>
    </location>
</feature>
<feature type="transmembrane region" description="Helical" evidence="10">
    <location>
        <begin position="6"/>
        <end position="24"/>
    </location>
</feature>
<keyword evidence="5 10" id="KW-1133">Transmembrane helix</keyword>
<dbReference type="GO" id="GO:0016020">
    <property type="term" value="C:membrane"/>
    <property type="evidence" value="ECO:0007669"/>
    <property type="project" value="UniProtKB-SubCell"/>
</dbReference>
<comment type="subcellular location">
    <subcellularLocation>
        <location evidence="1">Membrane</location>
        <topology evidence="1">Multi-pass membrane protein</topology>
    </subcellularLocation>
</comment>
<protein>
    <submittedName>
        <fullName evidence="11">G-protein-coupled receptor family protein</fullName>
    </submittedName>
</protein>
<accession>F4PJX8</accession>
<evidence type="ECO:0000256" key="2">
    <source>
        <dbReference type="ARBA" id="ARBA00008077"/>
    </source>
</evidence>
<keyword evidence="3 10" id="KW-0812">Transmembrane</keyword>
<evidence type="ECO:0000256" key="3">
    <source>
        <dbReference type="ARBA" id="ARBA00022692"/>
    </source>
</evidence>
<name>F4PJX8_CACFS</name>
<proteinExistence type="inferred from homology"/>
<feature type="transmembrane region" description="Helical" evidence="10">
    <location>
        <begin position="352"/>
        <end position="374"/>
    </location>
</feature>
<evidence type="ECO:0000256" key="7">
    <source>
        <dbReference type="ARBA" id="ARBA00023170"/>
    </source>
</evidence>
<evidence type="ECO:0000256" key="5">
    <source>
        <dbReference type="ARBA" id="ARBA00022989"/>
    </source>
</evidence>
<feature type="region of interest" description="Disordered" evidence="9">
    <location>
        <begin position="531"/>
        <end position="570"/>
    </location>
</feature>
<dbReference type="PANTHER" id="PTHR31787:SF1">
    <property type="entry name" value="FRIZZLED AND SMOOTHENED-LIKE PROTEIN B-RELATED"/>
    <property type="match status" value="1"/>
</dbReference>
<sequence length="570" mass="63720">MVHLFTFYSYLFLIFCFYISITIAQQPVLKVDPTATCTPYIGDPPNKPVCNDRLINPGSIYSNQTNTQANKIQEVSEINFLLGAISCGTNQVQNALCTKYLGECYEPVNQTLSQNIALESQLCKSACLTITASCNNPMVADLVDCNDASVFPEAYSIYDLSPFGGDPSYQVPCTNSLLIAGPNQTQEYCPFPLFYVNRSDPQYDKDNGYTFVGSTSCLVPCPVPIYTNSTWEGLYKMSSVMSSVSFVCISFNIFTFGILARDHNKFTISLLCFSIAILLMNFVDIIYAAKGHINLFCPNPGRYAQQDDIGCSFTGSLFHLGVVGSILYWVTMSMQLWTSIKRIDIKILQPKYSIIAVSIIQIILLVIPLSLKAVKAGGGAVSCWVSGKWIQNGVYWFPVSVALAVGIFFVFLVIKEIYVIVRNIHHDKRFIRLQIKPFLCVVNDDEYNANAVHYLECLLQGGDPNECTVDGPPYFRFFFFYFLLRMFGIFVFLLYGLTSKSKQIWLESFICQYPPIKSRLQRMGVFHSSSGYTTDGGKKPPSHTTYDQSRGNTAASSDVDSIELNSFQSP</sequence>
<evidence type="ECO:0000256" key="1">
    <source>
        <dbReference type="ARBA" id="ARBA00004141"/>
    </source>
</evidence>
<evidence type="ECO:0000256" key="8">
    <source>
        <dbReference type="ARBA" id="ARBA00023180"/>
    </source>
</evidence>
<feature type="transmembrane region" description="Helical" evidence="10">
    <location>
        <begin position="239"/>
        <end position="259"/>
    </location>
</feature>
<keyword evidence="8" id="KW-0325">Glycoprotein</keyword>
<dbReference type="Proteomes" id="UP000007797">
    <property type="component" value="Unassembled WGS sequence"/>
</dbReference>
<dbReference type="KEGG" id="dfa:DFA_06040"/>
<comment type="similarity">
    <text evidence="2">Belongs to the G-protein coupled receptor Fz/Smo family.</text>
</comment>
<evidence type="ECO:0000256" key="9">
    <source>
        <dbReference type="SAM" id="MobiDB-lite"/>
    </source>
</evidence>
<evidence type="ECO:0000313" key="11">
    <source>
        <dbReference type="EMBL" id="EGG23902.1"/>
    </source>
</evidence>
<evidence type="ECO:0000313" key="12">
    <source>
        <dbReference type="Proteomes" id="UP000007797"/>
    </source>
</evidence>